<evidence type="ECO:0000256" key="3">
    <source>
        <dbReference type="ARBA" id="ARBA00023002"/>
    </source>
</evidence>
<evidence type="ECO:0000313" key="8">
    <source>
        <dbReference type="Proteomes" id="UP000560081"/>
    </source>
</evidence>
<name>A0A4Y8X613_9MICC</name>
<reference evidence="7 8" key="1">
    <citation type="submission" date="2020-08" db="EMBL/GenBank/DDBJ databases">
        <title>Sequencing the genomes of 1000 actinobacteria strains.</title>
        <authorList>
            <person name="Klenk H.-P."/>
        </authorList>
    </citation>
    <scope>NUCLEOTIDE SEQUENCE [LARGE SCALE GENOMIC DNA]</scope>
    <source>
        <strain evidence="7 8">DSM 19079</strain>
    </source>
</reference>
<dbReference type="InterPro" id="IPR006114">
    <property type="entry name" value="6PGDH_C"/>
</dbReference>
<dbReference type="Gene3D" id="3.40.50.720">
    <property type="entry name" value="NAD(P)-binding Rossmann-like Domain"/>
    <property type="match status" value="1"/>
</dbReference>
<dbReference type="GO" id="GO:0050661">
    <property type="term" value="F:NADP binding"/>
    <property type="evidence" value="ECO:0007669"/>
    <property type="project" value="InterPro"/>
</dbReference>
<dbReference type="InterPro" id="IPR006115">
    <property type="entry name" value="6PGDH_NADP-bd"/>
</dbReference>
<keyword evidence="4 5" id="KW-0311">Gluconate utilization</keyword>
<dbReference type="AlphaFoldDB" id="A0A4Y8X613"/>
<protein>
    <recommendedName>
        <fullName evidence="5">6-phosphogluconate dehydrogenase, decarboxylating</fullName>
        <ecNumber evidence="5">1.1.1.44</ecNumber>
    </recommendedName>
</protein>
<dbReference type="InterPro" id="IPR006183">
    <property type="entry name" value="Pgluconate_DH"/>
</dbReference>
<feature type="domain" description="6-phosphogluconate dehydrogenase C-terminal" evidence="6">
    <location>
        <begin position="189"/>
        <end position="495"/>
    </location>
</feature>
<dbReference type="SMART" id="SM01350">
    <property type="entry name" value="6PGD"/>
    <property type="match status" value="1"/>
</dbReference>
<dbReference type="UniPathway" id="UPA00115">
    <property type="reaction ID" value="UER00410"/>
</dbReference>
<dbReference type="Proteomes" id="UP000560081">
    <property type="component" value="Unassembled WGS sequence"/>
</dbReference>
<dbReference type="EC" id="1.1.1.44" evidence="5"/>
<proteinExistence type="inferred from homology"/>
<comment type="similarity">
    <text evidence="1 5">Belongs to the 6-phosphogluconate dehydrogenase family.</text>
</comment>
<keyword evidence="5" id="KW-0570">Pentose shunt</keyword>
<dbReference type="InterPro" id="IPR036291">
    <property type="entry name" value="NAD(P)-bd_dom_sf"/>
</dbReference>
<dbReference type="FunFam" id="1.10.1040.10:FF:000002">
    <property type="entry name" value="6-phosphogluconate dehydrogenase, decarboxylating"/>
    <property type="match status" value="1"/>
</dbReference>
<dbReference type="Pfam" id="PF03446">
    <property type="entry name" value="NAD_binding_2"/>
    <property type="match status" value="1"/>
</dbReference>
<dbReference type="PIRSF" id="PIRSF000109">
    <property type="entry name" value="6PGD"/>
    <property type="match status" value="1"/>
</dbReference>
<dbReference type="SUPFAM" id="SSF48179">
    <property type="entry name" value="6-phosphogluconate dehydrogenase C-terminal domain-like"/>
    <property type="match status" value="1"/>
</dbReference>
<evidence type="ECO:0000256" key="1">
    <source>
        <dbReference type="ARBA" id="ARBA00008419"/>
    </source>
</evidence>
<dbReference type="InterPro" id="IPR008927">
    <property type="entry name" value="6-PGluconate_DH-like_C_sf"/>
</dbReference>
<dbReference type="Pfam" id="PF00393">
    <property type="entry name" value="6PGD"/>
    <property type="match status" value="1"/>
</dbReference>
<evidence type="ECO:0000256" key="5">
    <source>
        <dbReference type="RuleBase" id="RU000485"/>
    </source>
</evidence>
<dbReference type="PROSITE" id="PS00461">
    <property type="entry name" value="6PGD"/>
    <property type="match status" value="1"/>
</dbReference>
<comment type="subunit">
    <text evidence="2">Homodimer.</text>
</comment>
<comment type="pathway">
    <text evidence="5">Carbohydrate degradation; pentose phosphate pathway; D-ribulose 5-phosphate from D-glucose 6-phosphate (oxidative stage): step 3/3.</text>
</comment>
<dbReference type="FunFam" id="3.40.50.720:FF:000007">
    <property type="entry name" value="6-phosphogluconate dehydrogenase, decarboxylating"/>
    <property type="match status" value="1"/>
</dbReference>
<keyword evidence="3 5" id="KW-0560">Oxidoreductase</keyword>
<comment type="catalytic activity">
    <reaction evidence="5">
        <text>6-phospho-D-gluconate + NADP(+) = D-ribulose 5-phosphate + CO2 + NADPH</text>
        <dbReference type="Rhea" id="RHEA:10116"/>
        <dbReference type="ChEBI" id="CHEBI:16526"/>
        <dbReference type="ChEBI" id="CHEBI:57783"/>
        <dbReference type="ChEBI" id="CHEBI:58121"/>
        <dbReference type="ChEBI" id="CHEBI:58349"/>
        <dbReference type="ChEBI" id="CHEBI:58759"/>
        <dbReference type="EC" id="1.1.1.44"/>
    </reaction>
</comment>
<dbReference type="FunFam" id="1.20.5.320:FF:000004">
    <property type="entry name" value="6-phosphogluconate dehydrogenase, decarboxylating"/>
    <property type="match status" value="1"/>
</dbReference>
<comment type="caution">
    <text evidence="7">The sequence shown here is derived from an EMBL/GenBank/DDBJ whole genome shotgun (WGS) entry which is preliminary data.</text>
</comment>
<sequence length="524" mass="55456">MTATTPAAPAPGTADIGVTGLAVMGANLARNFARRGHTVALHNRSRARTDALVAEHGHEGAFIATETLEELVASLAVPRRVLIMVKAGAPVDGVIDQLVPLLEPGDIVIDAGNSHYEDTRRREAALAERGLHFVGVGVSGGEEGALNGPAIMPGGPKESYAALGPLLESIAAQYDGEPCCAWIGTDGAGHYVKMVHNGIEYADMQVIGEAYDLLRRVAGIEPAEQAEVFSAWNQTDLASYLIEITAEVLQQVDAATGRPLVDVIVDEAGQKGTGRWTAISGLDVGAPVAAIAESVFARSLSSQTAVREEARRTLAAGVTDAPVVDAQGRDAFVEDVRQALFASKLVAYAQGLDMLTAAAQEYGWSLDLGTIASLWRDGCIIRADLLDVIMRAFGGRDTERHPEPGARAEGQPANLLFAPEFTRAIAEALPAWRRVVAAAVAAGVPVPVFSSALAYYDGLRADRLPAALIQGQRDFFGAHTYRRTDRDGSFHTLWSDDRTEVDGDGTPVVMPQPAEGDPTEETAR</sequence>
<evidence type="ECO:0000313" key="7">
    <source>
        <dbReference type="EMBL" id="MBB4882910.1"/>
    </source>
</evidence>
<dbReference type="InterPro" id="IPR006184">
    <property type="entry name" value="6PGdom_BS"/>
</dbReference>
<dbReference type="EMBL" id="JACHMC010000001">
    <property type="protein sequence ID" value="MBB4882910.1"/>
    <property type="molecule type" value="Genomic_DNA"/>
</dbReference>
<dbReference type="InterPro" id="IPR013328">
    <property type="entry name" value="6PGD_dom2"/>
</dbReference>
<keyword evidence="5" id="KW-0521">NADP</keyword>
<dbReference type="RefSeq" id="WP_135028005.1">
    <property type="nucleotide sequence ID" value="NZ_BMLA01000001.1"/>
</dbReference>
<dbReference type="InterPro" id="IPR006113">
    <property type="entry name" value="6PGDH_Gnd/GntZ"/>
</dbReference>
<dbReference type="NCBIfam" id="TIGR00873">
    <property type="entry name" value="gnd"/>
    <property type="match status" value="1"/>
</dbReference>
<keyword evidence="8" id="KW-1185">Reference proteome</keyword>
<dbReference type="PANTHER" id="PTHR11811">
    <property type="entry name" value="6-PHOSPHOGLUCONATE DEHYDROGENASE"/>
    <property type="match status" value="1"/>
</dbReference>
<dbReference type="Gene3D" id="1.20.5.320">
    <property type="entry name" value="6-Phosphogluconate Dehydrogenase, domain 3"/>
    <property type="match status" value="1"/>
</dbReference>
<dbReference type="SUPFAM" id="SSF51735">
    <property type="entry name" value="NAD(P)-binding Rossmann-fold domains"/>
    <property type="match status" value="1"/>
</dbReference>
<dbReference type="PRINTS" id="PR00076">
    <property type="entry name" value="6PGDHDRGNASE"/>
</dbReference>
<dbReference type="NCBIfam" id="NF006765">
    <property type="entry name" value="PRK09287.1"/>
    <property type="match status" value="1"/>
</dbReference>
<dbReference type="Gene3D" id="1.10.1040.10">
    <property type="entry name" value="N-(1-d-carboxylethyl)-l-norvaline Dehydrogenase, domain 2"/>
    <property type="match status" value="1"/>
</dbReference>
<evidence type="ECO:0000259" key="6">
    <source>
        <dbReference type="SMART" id="SM01350"/>
    </source>
</evidence>
<dbReference type="GO" id="GO:0019521">
    <property type="term" value="P:D-gluconate metabolic process"/>
    <property type="evidence" value="ECO:0007669"/>
    <property type="project" value="UniProtKB-KW"/>
</dbReference>
<dbReference type="GO" id="GO:0004616">
    <property type="term" value="F:phosphogluconate dehydrogenase (decarboxylating) activity"/>
    <property type="evidence" value="ECO:0007669"/>
    <property type="project" value="UniProtKB-EC"/>
</dbReference>
<dbReference type="OrthoDB" id="9804542at2"/>
<organism evidence="7 8">
    <name type="scientific">Micrococcus flavus</name>
    <dbReference type="NCBI Taxonomy" id="384602"/>
    <lineage>
        <taxon>Bacteria</taxon>
        <taxon>Bacillati</taxon>
        <taxon>Actinomycetota</taxon>
        <taxon>Actinomycetes</taxon>
        <taxon>Micrococcales</taxon>
        <taxon>Micrococcaceae</taxon>
        <taxon>Micrococcus</taxon>
    </lineage>
</organism>
<gene>
    <name evidence="7" type="ORF">BJ976_001261</name>
</gene>
<accession>A0A4Y8X613</accession>
<dbReference type="GO" id="GO:0006098">
    <property type="term" value="P:pentose-phosphate shunt"/>
    <property type="evidence" value="ECO:0007669"/>
    <property type="project" value="UniProtKB-UniPathway"/>
</dbReference>
<evidence type="ECO:0000256" key="4">
    <source>
        <dbReference type="ARBA" id="ARBA00023064"/>
    </source>
</evidence>
<evidence type="ECO:0000256" key="2">
    <source>
        <dbReference type="ARBA" id="ARBA00011738"/>
    </source>
</evidence>